<comment type="caution">
    <text evidence="2">The sequence shown here is derived from an EMBL/GenBank/DDBJ whole genome shotgun (WGS) entry which is preliminary data.</text>
</comment>
<keyword evidence="1" id="KW-0812">Transmembrane</keyword>
<gene>
    <name evidence="2" type="ORF">E2C01_065412</name>
</gene>
<proteinExistence type="predicted"/>
<evidence type="ECO:0000313" key="2">
    <source>
        <dbReference type="EMBL" id="MPC71142.1"/>
    </source>
</evidence>
<name>A0A5B7HIR8_PORTR</name>
<dbReference type="Proteomes" id="UP000324222">
    <property type="component" value="Unassembled WGS sequence"/>
</dbReference>
<protein>
    <submittedName>
        <fullName evidence="2">Uncharacterized protein</fullName>
    </submittedName>
</protein>
<accession>A0A5B7HIR8</accession>
<keyword evidence="3" id="KW-1185">Reference proteome</keyword>
<feature type="transmembrane region" description="Helical" evidence="1">
    <location>
        <begin position="24"/>
        <end position="45"/>
    </location>
</feature>
<reference evidence="2 3" key="1">
    <citation type="submission" date="2019-05" db="EMBL/GenBank/DDBJ databases">
        <title>Another draft genome of Portunus trituberculatus and its Hox gene families provides insights of decapod evolution.</title>
        <authorList>
            <person name="Jeong J.-H."/>
            <person name="Song I."/>
            <person name="Kim S."/>
            <person name="Choi T."/>
            <person name="Kim D."/>
            <person name="Ryu S."/>
            <person name="Kim W."/>
        </authorList>
    </citation>
    <scope>NUCLEOTIDE SEQUENCE [LARGE SCALE GENOMIC DNA]</scope>
    <source>
        <tissue evidence="2">Muscle</tissue>
    </source>
</reference>
<dbReference type="AlphaFoldDB" id="A0A5B7HIR8"/>
<keyword evidence="1" id="KW-1133">Transmembrane helix</keyword>
<sequence>MVNTNNSSFLNLPHHICSSLTDKALYCILISTPSVLGHFSIFILLTVW</sequence>
<keyword evidence="1" id="KW-0472">Membrane</keyword>
<evidence type="ECO:0000313" key="3">
    <source>
        <dbReference type="Proteomes" id="UP000324222"/>
    </source>
</evidence>
<organism evidence="2 3">
    <name type="scientific">Portunus trituberculatus</name>
    <name type="common">Swimming crab</name>
    <name type="synonym">Neptunus trituberculatus</name>
    <dbReference type="NCBI Taxonomy" id="210409"/>
    <lineage>
        <taxon>Eukaryota</taxon>
        <taxon>Metazoa</taxon>
        <taxon>Ecdysozoa</taxon>
        <taxon>Arthropoda</taxon>
        <taxon>Crustacea</taxon>
        <taxon>Multicrustacea</taxon>
        <taxon>Malacostraca</taxon>
        <taxon>Eumalacostraca</taxon>
        <taxon>Eucarida</taxon>
        <taxon>Decapoda</taxon>
        <taxon>Pleocyemata</taxon>
        <taxon>Brachyura</taxon>
        <taxon>Eubrachyura</taxon>
        <taxon>Portunoidea</taxon>
        <taxon>Portunidae</taxon>
        <taxon>Portuninae</taxon>
        <taxon>Portunus</taxon>
    </lineage>
</organism>
<evidence type="ECO:0000256" key="1">
    <source>
        <dbReference type="SAM" id="Phobius"/>
    </source>
</evidence>
<dbReference type="EMBL" id="VSRR010032377">
    <property type="protein sequence ID" value="MPC71142.1"/>
    <property type="molecule type" value="Genomic_DNA"/>
</dbReference>